<dbReference type="AlphaFoldDB" id="G2LG45"/>
<evidence type="ECO:0000313" key="2">
    <source>
        <dbReference type="Proteomes" id="UP000006791"/>
    </source>
</evidence>
<reference evidence="1 2" key="1">
    <citation type="journal article" date="2012" name="Environ. Microbiol.">
        <title>Complete genome of Candidatus Chloracidobacterium thermophilum, a chlorophyll-based photoheterotroph belonging to the phylum Acidobacteria.</title>
        <authorList>
            <person name="Garcia Costas A.M."/>
            <person name="Liu Z."/>
            <person name="Tomsho L.P."/>
            <person name="Schuster S.C."/>
            <person name="Ward D.M."/>
            <person name="Bryant D.A."/>
        </authorList>
    </citation>
    <scope>NUCLEOTIDE SEQUENCE [LARGE SCALE GENOMIC DNA]</scope>
    <source>
        <strain evidence="1 2">B</strain>
    </source>
</reference>
<gene>
    <name evidence="1" type="ordered locus">Cabther_A1407</name>
</gene>
<dbReference type="KEGG" id="ctm:Cabther_A1407"/>
<evidence type="ECO:0000313" key="1">
    <source>
        <dbReference type="EMBL" id="AEP12158.1"/>
    </source>
</evidence>
<name>G2LG45_CHLTF</name>
<dbReference type="Proteomes" id="UP000006791">
    <property type="component" value="Chromosome 1"/>
</dbReference>
<sequence length="36" mass="4062">MTLYVAFTRRTQGCPRSGLTCLAPSRGQVIIMTFWV</sequence>
<organism evidence="1 2">
    <name type="scientific">Chloracidobacterium thermophilum (strain B)</name>
    <dbReference type="NCBI Taxonomy" id="981222"/>
    <lineage>
        <taxon>Bacteria</taxon>
        <taxon>Pseudomonadati</taxon>
        <taxon>Acidobacteriota</taxon>
        <taxon>Terriglobia</taxon>
        <taxon>Terriglobales</taxon>
        <taxon>Acidobacteriaceae</taxon>
        <taxon>Chloracidobacterium</taxon>
    </lineage>
</organism>
<protein>
    <submittedName>
        <fullName evidence="1">Uncharacterized protein</fullName>
    </submittedName>
</protein>
<dbReference type="EMBL" id="CP002514">
    <property type="protein sequence ID" value="AEP12158.1"/>
    <property type="molecule type" value="Genomic_DNA"/>
</dbReference>
<accession>G2LG45</accession>
<keyword evidence="2" id="KW-1185">Reference proteome</keyword>
<proteinExistence type="predicted"/>
<dbReference type="HOGENOM" id="CLU_3355308_0_0_0"/>